<evidence type="ECO:0000256" key="2">
    <source>
        <dbReference type="ARBA" id="ARBA00022692"/>
    </source>
</evidence>
<proteinExistence type="predicted"/>
<protein>
    <recommendedName>
        <fullName evidence="7">NR LBD domain-containing protein</fullName>
    </recommendedName>
</protein>
<evidence type="ECO:0000313" key="5">
    <source>
        <dbReference type="EMBL" id="KAK2112055.1"/>
    </source>
</evidence>
<comment type="caution">
    <text evidence="5">The sequence shown here is derived from an EMBL/GenBank/DDBJ whole genome shotgun (WGS) entry which is preliminary data.</text>
</comment>
<comment type="subcellular location">
    <subcellularLocation>
        <location evidence="1">Membrane</location>
        <topology evidence="1">Single-pass membrane protein</topology>
    </subcellularLocation>
</comment>
<dbReference type="PANTHER" id="PTHR37344">
    <property type="entry name" value="SMALL INTEGRAL MEMBRANE PROTEIN 5"/>
    <property type="match status" value="1"/>
</dbReference>
<dbReference type="Proteomes" id="UP001266305">
    <property type="component" value="Unassembled WGS sequence"/>
</dbReference>
<evidence type="ECO:0000256" key="3">
    <source>
        <dbReference type="ARBA" id="ARBA00022989"/>
    </source>
</evidence>
<dbReference type="InterPro" id="IPR031671">
    <property type="entry name" value="SMIM5/18/22"/>
</dbReference>
<sequence length="125" mass="13560">MGEHKSVKTGLIGEAEDGCEGGISEGGISVLRPVWGQLWKLQLLSLLWHSLAGAPTGSQRSMAATNFMQEMRAVGERLLLKLQRLPQAEPVEIVAFSVIVLFTGQSGHSAPLGSPWHLRETTPWC</sequence>
<dbReference type="PANTHER" id="PTHR37344:SF1">
    <property type="entry name" value="SMALL INTEGRAL MEMBRANE PROTEIN 5"/>
    <property type="match status" value="1"/>
</dbReference>
<dbReference type="CDD" id="cd20254">
    <property type="entry name" value="CASIMO1_SMIM5"/>
    <property type="match status" value="1"/>
</dbReference>
<gene>
    <name evidence="5" type="ORF">P7K49_011802</name>
</gene>
<dbReference type="EMBL" id="JASSZA010000005">
    <property type="protein sequence ID" value="KAK2112055.1"/>
    <property type="molecule type" value="Genomic_DNA"/>
</dbReference>
<accession>A0ABQ9VRP7</accession>
<reference evidence="5 6" key="1">
    <citation type="submission" date="2023-05" db="EMBL/GenBank/DDBJ databases">
        <title>B98-5 Cell Line De Novo Hybrid Assembly: An Optical Mapping Approach.</title>
        <authorList>
            <person name="Kananen K."/>
            <person name="Auerbach J.A."/>
            <person name="Kautto E."/>
            <person name="Blachly J.S."/>
        </authorList>
    </citation>
    <scope>NUCLEOTIDE SEQUENCE [LARGE SCALE GENOMIC DNA]</scope>
    <source>
        <strain evidence="5">B95-8</strain>
        <tissue evidence="5">Cell line</tissue>
    </source>
</reference>
<dbReference type="InterPro" id="IPR047133">
    <property type="entry name" value="SMIM5"/>
</dbReference>
<evidence type="ECO:0000313" key="6">
    <source>
        <dbReference type="Proteomes" id="UP001266305"/>
    </source>
</evidence>
<organism evidence="5 6">
    <name type="scientific">Saguinus oedipus</name>
    <name type="common">Cotton-top tamarin</name>
    <name type="synonym">Oedipomidas oedipus</name>
    <dbReference type="NCBI Taxonomy" id="9490"/>
    <lineage>
        <taxon>Eukaryota</taxon>
        <taxon>Metazoa</taxon>
        <taxon>Chordata</taxon>
        <taxon>Craniata</taxon>
        <taxon>Vertebrata</taxon>
        <taxon>Euteleostomi</taxon>
        <taxon>Mammalia</taxon>
        <taxon>Eutheria</taxon>
        <taxon>Euarchontoglires</taxon>
        <taxon>Primates</taxon>
        <taxon>Haplorrhini</taxon>
        <taxon>Platyrrhini</taxon>
        <taxon>Cebidae</taxon>
        <taxon>Callitrichinae</taxon>
        <taxon>Saguinus</taxon>
    </lineage>
</organism>
<evidence type="ECO:0000256" key="1">
    <source>
        <dbReference type="ARBA" id="ARBA00004167"/>
    </source>
</evidence>
<keyword evidence="3" id="KW-1133">Transmembrane helix</keyword>
<name>A0ABQ9VRP7_SAGOE</name>
<keyword evidence="2" id="KW-0812">Transmembrane</keyword>
<evidence type="ECO:0008006" key="7">
    <source>
        <dbReference type="Google" id="ProtNLM"/>
    </source>
</evidence>
<evidence type="ECO:0000256" key="4">
    <source>
        <dbReference type="ARBA" id="ARBA00023136"/>
    </source>
</evidence>
<keyword evidence="4" id="KW-0472">Membrane</keyword>
<dbReference type="Pfam" id="PF15831">
    <property type="entry name" value="SMIM5_18_22"/>
    <property type="match status" value="1"/>
</dbReference>
<keyword evidence="6" id="KW-1185">Reference proteome</keyword>